<feature type="compositionally biased region" description="Basic and acidic residues" evidence="3">
    <location>
        <begin position="17"/>
        <end position="31"/>
    </location>
</feature>
<reference evidence="5 6" key="1">
    <citation type="submission" date="2016-12" db="EMBL/GenBank/DDBJ databases">
        <title>The genomes of Aspergillus section Nigri reveals drivers in fungal speciation.</title>
        <authorList>
            <consortium name="DOE Joint Genome Institute"/>
            <person name="Vesth T.C."/>
            <person name="Nybo J."/>
            <person name="Theobald S."/>
            <person name="Brandl J."/>
            <person name="Frisvad J.C."/>
            <person name="Nielsen K.F."/>
            <person name="Lyhne E.K."/>
            <person name="Kogle M.E."/>
            <person name="Kuo A."/>
            <person name="Riley R."/>
            <person name="Clum A."/>
            <person name="Nolan M."/>
            <person name="Lipzen A."/>
            <person name="Salamov A."/>
            <person name="Henrissat B."/>
            <person name="Wiebenga A."/>
            <person name="De Vries R.P."/>
            <person name="Grigoriev I.V."/>
            <person name="Mortensen U.H."/>
            <person name="Andersen M.R."/>
            <person name="Baker S.E."/>
        </authorList>
    </citation>
    <scope>NUCLEOTIDE SEQUENCE [LARGE SCALE GENOMIC DNA]</scope>
    <source>
        <strain evidence="5 6">CBS 115572</strain>
    </source>
</reference>
<dbReference type="Gene3D" id="2.130.10.10">
    <property type="entry name" value="YVTN repeat-like/Quinoprotein amine dehydrogenase"/>
    <property type="match status" value="2"/>
</dbReference>
<dbReference type="SUPFAM" id="SSF82171">
    <property type="entry name" value="DPP6 N-terminal domain-like"/>
    <property type="match status" value="1"/>
</dbReference>
<sequence>MPFHAWLEKRSSRLKERLRSHAKEESERNHDGGANQAAAVPQGASFTQPITDKFCTSSEEVVTGVVHECTANASISLPFTHDVIWRTAYDNLRSDDKKGVYVAKYEEIISMVFSEDSRGKDAPPSLIDGTSLGDSRLRYLVDKGLQNVKSSKQASDKLNNVVDIIERVEALIGIPLKNVSQTALPWAVVSSSLEPQYKVIFRTSLKLDDWEGDLKRISTREESFQKRLAQYKPEQLIAQVERLMLNTQDDTKVKEYHEIMSALRGIDPRSEMKNIEDRKDRIIRDVSKWALDTHEYKKFLDWDSPSAENLLWINGQAGTGKTMLLIGIIQELTTQIRRPEAPEILYFFFQNKDTQLDHGAALLRAFMWLLLRQCPRLLQHISSEYAVSGEKLFDDKFAFQSLSPILKNMLQDPDLGRVVLVADALDECHDNDQERVIAFLQGLLPEHKARSEIKVLVSGRPSWELENRFKSVRHGTVLRLDNYSLSEQINTYIGHRVRQLTHDGTRVPMDNLRKQLEDKSGNTFIWDSLICKELGRSPNHSWDDILKAVPKDLTDLYNFLLKRLGENHIKTRFRYCRDALCLVILTRRPLRLSEMSLLAGWPDYRTLSVVQDCRSFLAIQNDTVYPIHQTALEFLKDHYEDLQNAPPKEAHHKLFRQSLKCMRETLRQNVYNLAKDCISLEEFRTPMQDPLGAVRYSCRYWVYHLEQGGLDKFDTSLVYEFVTRHFLHWLEAMAFLGMISSTIGIIDALQRLLLKVGEVSKLPGFLTDGKRFILKNMTIASSAPLQLYTSALFFAPKASIVRTTFHRSLPPWIVRLPEPESSWGGLLRTLSRCSYNALAFSSDGQWLATSWENTVCIWETSTWNPSRSLEHTSYVRCVAFSQEQPFLAVGGEHTVVLWDTARWEKRYTVKHADYVSSIAVSQNGQLLAVASWNCVKVYDITKKAAVWSARSGTTAPSVAFCPGKNLLAFTSGGAIYLRQSKTGDFVRDVHTMHCDNVRIRFSSSGKIMGAFRMAEGIQVWNTETWTPVSHIDKVTQDFNFGMSLGHDDLLMEGYNSGDTVDIWEAATSTHRQLVLYQVYGPVKLSFSPAEQILAYSSHDGTVKLWDTRLGIRQGKPEKRERPHKDIVDRVVFSPGGRYVASRDWSGRIVMWDAEKGTERYHFQTTAAPTRDLLFSPDGRWLVSWASKNNIKAWNTQTGILEKEVRMQPSVRSELLFFVKDGLIIPSLDNATIVPELASLENLPTIAEFEIEHNCIVKTKSRDKIMWLPPEYYPRNGNAYAVHNRTIACGTASGYVHFLELAEE</sequence>
<dbReference type="PANTHER" id="PTHR10039:SF14">
    <property type="entry name" value="NACHT DOMAIN-CONTAINING PROTEIN"/>
    <property type="match status" value="1"/>
</dbReference>
<feature type="repeat" description="WD" evidence="2">
    <location>
        <begin position="1120"/>
        <end position="1161"/>
    </location>
</feature>
<dbReference type="Pfam" id="PF17100">
    <property type="entry name" value="NACHT_N"/>
    <property type="match status" value="1"/>
</dbReference>
<dbReference type="Gene3D" id="3.40.50.300">
    <property type="entry name" value="P-loop containing nucleotide triphosphate hydrolases"/>
    <property type="match status" value="1"/>
</dbReference>
<feature type="repeat" description="WD" evidence="2">
    <location>
        <begin position="1084"/>
        <end position="1108"/>
    </location>
</feature>
<dbReference type="EMBL" id="MSFK01000007">
    <property type="protein sequence ID" value="PWY93076.1"/>
    <property type="molecule type" value="Genomic_DNA"/>
</dbReference>
<dbReference type="InterPro" id="IPR015943">
    <property type="entry name" value="WD40/YVTN_repeat-like_dom_sf"/>
</dbReference>
<dbReference type="InterPro" id="IPR031359">
    <property type="entry name" value="NACHT_N"/>
</dbReference>
<dbReference type="Proteomes" id="UP000246702">
    <property type="component" value="Unassembled WGS sequence"/>
</dbReference>
<protein>
    <submittedName>
        <fullName evidence="5">WD40 repeat-like protein</fullName>
    </submittedName>
</protein>
<evidence type="ECO:0000256" key="2">
    <source>
        <dbReference type="PROSITE-ProRule" id="PRU00221"/>
    </source>
</evidence>
<evidence type="ECO:0000256" key="1">
    <source>
        <dbReference type="ARBA" id="ARBA00022737"/>
    </source>
</evidence>
<dbReference type="InterPro" id="IPR056884">
    <property type="entry name" value="NPHP3-like_N"/>
</dbReference>
<dbReference type="InterPro" id="IPR027417">
    <property type="entry name" value="P-loop_NTPase"/>
</dbReference>
<evidence type="ECO:0000313" key="5">
    <source>
        <dbReference type="EMBL" id="PWY93076.1"/>
    </source>
</evidence>
<dbReference type="InterPro" id="IPR007111">
    <property type="entry name" value="NACHT_NTPase"/>
</dbReference>
<accession>A0A317X3D8</accession>
<keyword evidence="1" id="KW-0677">Repeat</keyword>
<dbReference type="GeneID" id="37117104"/>
<dbReference type="SUPFAM" id="SSF52540">
    <property type="entry name" value="P-loop containing nucleoside triphosphate hydrolases"/>
    <property type="match status" value="1"/>
</dbReference>
<comment type="caution">
    <text evidence="5">The sequence shown here is derived from an EMBL/GenBank/DDBJ whole genome shotgun (WGS) entry which is preliminary data.</text>
</comment>
<dbReference type="SMART" id="SM00320">
    <property type="entry name" value="WD40"/>
    <property type="match status" value="6"/>
</dbReference>
<dbReference type="Pfam" id="PF24883">
    <property type="entry name" value="NPHP3_N"/>
    <property type="match status" value="1"/>
</dbReference>
<dbReference type="PANTHER" id="PTHR10039">
    <property type="entry name" value="AMELOGENIN"/>
    <property type="match status" value="1"/>
</dbReference>
<name>A0A317X3D8_9EURO</name>
<evidence type="ECO:0000259" key="4">
    <source>
        <dbReference type="PROSITE" id="PS50837"/>
    </source>
</evidence>
<keyword evidence="2" id="KW-0853">WD repeat</keyword>
<gene>
    <name evidence="5" type="ORF">BO94DRAFT_573286</name>
</gene>
<evidence type="ECO:0000313" key="6">
    <source>
        <dbReference type="Proteomes" id="UP000246702"/>
    </source>
</evidence>
<keyword evidence="6" id="KW-1185">Reference proteome</keyword>
<dbReference type="PROSITE" id="PS50837">
    <property type="entry name" value="NACHT"/>
    <property type="match status" value="1"/>
</dbReference>
<proteinExistence type="predicted"/>
<dbReference type="OrthoDB" id="674604at2759"/>
<evidence type="ECO:0000256" key="3">
    <source>
        <dbReference type="SAM" id="MobiDB-lite"/>
    </source>
</evidence>
<dbReference type="STRING" id="1450535.A0A317X3D8"/>
<dbReference type="PROSITE" id="PS50082">
    <property type="entry name" value="WD_REPEATS_2"/>
    <property type="match status" value="2"/>
</dbReference>
<dbReference type="Pfam" id="PF00400">
    <property type="entry name" value="WD40"/>
    <property type="match status" value="5"/>
</dbReference>
<feature type="domain" description="NACHT" evidence="4">
    <location>
        <begin position="309"/>
        <end position="462"/>
    </location>
</feature>
<feature type="region of interest" description="Disordered" evidence="3">
    <location>
        <begin position="17"/>
        <end position="42"/>
    </location>
</feature>
<dbReference type="InterPro" id="IPR001680">
    <property type="entry name" value="WD40_rpt"/>
</dbReference>
<dbReference type="RefSeq" id="XP_025469837.1">
    <property type="nucleotide sequence ID" value="XM_025614961.1"/>
</dbReference>
<organism evidence="5 6">
    <name type="scientific">Aspergillus sclerotioniger CBS 115572</name>
    <dbReference type="NCBI Taxonomy" id="1450535"/>
    <lineage>
        <taxon>Eukaryota</taxon>
        <taxon>Fungi</taxon>
        <taxon>Dikarya</taxon>
        <taxon>Ascomycota</taxon>
        <taxon>Pezizomycotina</taxon>
        <taxon>Eurotiomycetes</taxon>
        <taxon>Eurotiomycetidae</taxon>
        <taxon>Eurotiales</taxon>
        <taxon>Aspergillaceae</taxon>
        <taxon>Aspergillus</taxon>
        <taxon>Aspergillus subgen. Circumdati</taxon>
    </lineage>
</organism>